<feature type="domain" description="HD" evidence="2">
    <location>
        <begin position="123"/>
        <end position="202"/>
    </location>
</feature>
<dbReference type="RefSeq" id="WP_245822227.1">
    <property type="nucleotide sequence ID" value="NZ_FOYL01000008.1"/>
</dbReference>
<dbReference type="Pfam" id="PF01966">
    <property type="entry name" value="HD"/>
    <property type="match status" value="1"/>
</dbReference>
<dbReference type="InterPro" id="IPR006674">
    <property type="entry name" value="HD_domain"/>
</dbReference>
<evidence type="ECO:0000313" key="4">
    <source>
        <dbReference type="Proteomes" id="UP000198583"/>
    </source>
</evidence>
<dbReference type="InterPro" id="IPR003607">
    <property type="entry name" value="HD/PDEase_dom"/>
</dbReference>
<evidence type="ECO:0000256" key="1">
    <source>
        <dbReference type="SAM" id="MobiDB-lite"/>
    </source>
</evidence>
<evidence type="ECO:0000259" key="2">
    <source>
        <dbReference type="Pfam" id="PF01966"/>
    </source>
</evidence>
<reference evidence="4" key="1">
    <citation type="submission" date="2016-10" db="EMBL/GenBank/DDBJ databases">
        <authorList>
            <person name="Varghese N."/>
            <person name="Submissions S."/>
        </authorList>
    </citation>
    <scope>NUCLEOTIDE SEQUENCE [LARGE SCALE GENOMIC DNA]</scope>
    <source>
        <strain evidence="4">DSM 44232</strain>
    </source>
</reference>
<dbReference type="EMBL" id="FOYL01000008">
    <property type="protein sequence ID" value="SFR25329.1"/>
    <property type="molecule type" value="Genomic_DNA"/>
</dbReference>
<dbReference type="CDD" id="cd00077">
    <property type="entry name" value="HDc"/>
    <property type="match status" value="1"/>
</dbReference>
<protein>
    <submittedName>
        <fullName evidence="3">HD domain-containing protein</fullName>
    </submittedName>
</protein>
<dbReference type="AlphaFoldDB" id="A0A1I6F5M0"/>
<name>A0A1I6F5M0_9PSEU</name>
<dbReference type="Proteomes" id="UP000198583">
    <property type="component" value="Unassembled WGS sequence"/>
</dbReference>
<accession>A0A1I6F5M0</accession>
<evidence type="ECO:0000313" key="3">
    <source>
        <dbReference type="EMBL" id="SFR25329.1"/>
    </source>
</evidence>
<proteinExistence type="predicted"/>
<gene>
    <name evidence="3" type="ORF">SAMN04488564_108317</name>
</gene>
<dbReference type="STRING" id="84724.SAMN04488564_108317"/>
<sequence>MSLEPLRHTGPAADRRAEAETADRRGEAETAGVASTVPAPMSAKAEPLARRAMTEEVALRPLPPAAEPPARRAMTEDVALRPLPPAAETLLSDLQASPRLVAHLRAVHDVACQLISWVERRHPAVAVDRDAVLFGAATHDIGKVLRPNELSGPGSAHEPAGYELLRARGVEERLARFARTHGSWTAEGIGLEDLLVSLADKVWKAKRVPDLEQLVTGRLAEVENLEAWEVFMALDDELDRIASGADARLAFQASYPVAG</sequence>
<feature type="region of interest" description="Disordered" evidence="1">
    <location>
        <begin position="1"/>
        <end position="50"/>
    </location>
</feature>
<dbReference type="SUPFAM" id="SSF109604">
    <property type="entry name" value="HD-domain/PDEase-like"/>
    <property type="match status" value="1"/>
</dbReference>
<keyword evidence="4" id="KW-1185">Reference proteome</keyword>
<organism evidence="3 4">
    <name type="scientific">Lentzea waywayandensis</name>
    <dbReference type="NCBI Taxonomy" id="84724"/>
    <lineage>
        <taxon>Bacteria</taxon>
        <taxon>Bacillati</taxon>
        <taxon>Actinomycetota</taxon>
        <taxon>Actinomycetes</taxon>
        <taxon>Pseudonocardiales</taxon>
        <taxon>Pseudonocardiaceae</taxon>
        <taxon>Lentzea</taxon>
    </lineage>
</organism>
<feature type="compositionally biased region" description="Basic and acidic residues" evidence="1">
    <location>
        <begin position="13"/>
        <end position="28"/>
    </location>
</feature>
<dbReference type="Gene3D" id="1.10.3210.10">
    <property type="entry name" value="Hypothetical protein af1432"/>
    <property type="match status" value="1"/>
</dbReference>